<feature type="transmembrane region" description="Helical" evidence="1">
    <location>
        <begin position="109"/>
        <end position="135"/>
    </location>
</feature>
<feature type="transmembrane region" description="Helical" evidence="1">
    <location>
        <begin position="66"/>
        <end position="88"/>
    </location>
</feature>
<feature type="transmembrane region" description="Helical" evidence="1">
    <location>
        <begin position="222"/>
        <end position="243"/>
    </location>
</feature>
<evidence type="ECO:0000313" key="3">
    <source>
        <dbReference type="Proteomes" id="UP001595859"/>
    </source>
</evidence>
<accession>A0ABV9RTT1</accession>
<feature type="transmembrane region" description="Helical" evidence="1">
    <location>
        <begin position="141"/>
        <end position="165"/>
    </location>
</feature>
<name>A0ABV9RTT1_9PSEU</name>
<comment type="caution">
    <text evidence="2">The sequence shown here is derived from an EMBL/GenBank/DDBJ whole genome shotgun (WGS) entry which is preliminary data.</text>
</comment>
<proteinExistence type="predicted"/>
<feature type="transmembrane region" description="Helical" evidence="1">
    <location>
        <begin position="23"/>
        <end position="46"/>
    </location>
</feature>
<dbReference type="RefSeq" id="WP_378054697.1">
    <property type="nucleotide sequence ID" value="NZ_JBHSIS010000002.1"/>
</dbReference>
<keyword evidence="1" id="KW-0812">Transmembrane</keyword>
<sequence>MNGNESLSDATRYEIAQHARNRVALALVVAFIPVWLTLVHVIIPAGEVSFYHNVTGRAVTLDANRLSMVSGAMNAVTLIVGFMMFSAVRRSSDFDRRLVLAGYTRSALLLAKLIALALAAAVVSLYATVVLVLFWAPDLVVQFYLSLTLSGLTYGGIGILLGVLFRTELAGMFLIIMISLVDVMVQNPIIAPSSRSGAVTLLPTYGAMQNAVGAAFTGDLSVGYFLLGLLWLAGAAVIGLVVFHRRTRDHIARVDSAMSRPQQDRSATVVVSLTPEGRLRIHSATGPVVVHDCPHDLGPQPDPPQEPAVVPVSRLALEFIEPGSPVGLANTPATAGDRR</sequence>
<reference evidence="3" key="1">
    <citation type="journal article" date="2019" name="Int. J. Syst. Evol. Microbiol.">
        <title>The Global Catalogue of Microorganisms (GCM) 10K type strain sequencing project: providing services to taxonomists for standard genome sequencing and annotation.</title>
        <authorList>
            <consortium name="The Broad Institute Genomics Platform"/>
            <consortium name="The Broad Institute Genome Sequencing Center for Infectious Disease"/>
            <person name="Wu L."/>
            <person name="Ma J."/>
        </authorList>
    </citation>
    <scope>NUCLEOTIDE SEQUENCE [LARGE SCALE GENOMIC DNA]</scope>
    <source>
        <strain evidence="3">ZS-22-S1</strain>
    </source>
</reference>
<dbReference type="Proteomes" id="UP001595859">
    <property type="component" value="Unassembled WGS sequence"/>
</dbReference>
<keyword evidence="3" id="KW-1185">Reference proteome</keyword>
<evidence type="ECO:0000256" key="1">
    <source>
        <dbReference type="SAM" id="Phobius"/>
    </source>
</evidence>
<gene>
    <name evidence="2" type="ORF">ACFPCV_04435</name>
</gene>
<dbReference type="EMBL" id="JBHSIS010000002">
    <property type="protein sequence ID" value="MFC4852742.1"/>
    <property type="molecule type" value="Genomic_DNA"/>
</dbReference>
<keyword evidence="1" id="KW-0472">Membrane</keyword>
<evidence type="ECO:0000313" key="2">
    <source>
        <dbReference type="EMBL" id="MFC4852742.1"/>
    </source>
</evidence>
<organism evidence="2 3">
    <name type="scientific">Actinophytocola glycyrrhizae</name>
    <dbReference type="NCBI Taxonomy" id="2044873"/>
    <lineage>
        <taxon>Bacteria</taxon>
        <taxon>Bacillati</taxon>
        <taxon>Actinomycetota</taxon>
        <taxon>Actinomycetes</taxon>
        <taxon>Pseudonocardiales</taxon>
        <taxon>Pseudonocardiaceae</taxon>
    </lineage>
</organism>
<keyword evidence="1" id="KW-1133">Transmembrane helix</keyword>
<feature type="transmembrane region" description="Helical" evidence="1">
    <location>
        <begin position="172"/>
        <end position="191"/>
    </location>
</feature>
<protein>
    <submittedName>
        <fullName evidence="2">ABC transporter permease</fullName>
    </submittedName>
</protein>